<dbReference type="InterPro" id="IPR008266">
    <property type="entry name" value="Tyr_kinase_AS"/>
</dbReference>
<dbReference type="GO" id="GO:0005524">
    <property type="term" value="F:ATP binding"/>
    <property type="evidence" value="ECO:0007669"/>
    <property type="project" value="InterPro"/>
</dbReference>
<keyword evidence="4" id="KW-1185">Reference proteome</keyword>
<feature type="region of interest" description="Disordered" evidence="1">
    <location>
        <begin position="134"/>
        <end position="215"/>
    </location>
</feature>
<evidence type="ECO:0000256" key="1">
    <source>
        <dbReference type="SAM" id="MobiDB-lite"/>
    </source>
</evidence>
<dbReference type="Gene3D" id="1.10.510.10">
    <property type="entry name" value="Transferase(Phosphotransferase) domain 1"/>
    <property type="match status" value="1"/>
</dbReference>
<dbReference type="GO" id="GO:0004672">
    <property type="term" value="F:protein kinase activity"/>
    <property type="evidence" value="ECO:0007669"/>
    <property type="project" value="InterPro"/>
</dbReference>
<dbReference type="SUPFAM" id="SSF56112">
    <property type="entry name" value="Protein kinase-like (PK-like)"/>
    <property type="match status" value="1"/>
</dbReference>
<feature type="region of interest" description="Disordered" evidence="1">
    <location>
        <begin position="692"/>
        <end position="720"/>
    </location>
</feature>
<dbReference type="PANTHER" id="PTHR38248:SF2">
    <property type="entry name" value="FUNK1 11"/>
    <property type="match status" value="1"/>
</dbReference>
<evidence type="ECO:0000313" key="4">
    <source>
        <dbReference type="Proteomes" id="UP000703269"/>
    </source>
</evidence>
<accession>A0A9P3G9X5</accession>
<organism evidence="3 4">
    <name type="scientific">Phanerochaete sordida</name>
    <dbReference type="NCBI Taxonomy" id="48140"/>
    <lineage>
        <taxon>Eukaryota</taxon>
        <taxon>Fungi</taxon>
        <taxon>Dikarya</taxon>
        <taxon>Basidiomycota</taxon>
        <taxon>Agaricomycotina</taxon>
        <taxon>Agaricomycetes</taxon>
        <taxon>Polyporales</taxon>
        <taxon>Phanerochaetaceae</taxon>
        <taxon>Phanerochaete</taxon>
    </lineage>
</organism>
<name>A0A9P3G9X5_9APHY</name>
<dbReference type="Proteomes" id="UP000703269">
    <property type="component" value="Unassembled WGS sequence"/>
</dbReference>
<comment type="caution">
    <text evidence="3">The sequence shown here is derived from an EMBL/GenBank/DDBJ whole genome shotgun (WGS) entry which is preliminary data.</text>
</comment>
<reference evidence="3 4" key="1">
    <citation type="submission" date="2021-08" db="EMBL/GenBank/DDBJ databases">
        <title>Draft Genome Sequence of Phanerochaete sordida strain YK-624.</title>
        <authorList>
            <person name="Mori T."/>
            <person name="Dohra H."/>
            <person name="Suzuki T."/>
            <person name="Kawagishi H."/>
            <person name="Hirai H."/>
        </authorList>
    </citation>
    <scope>NUCLEOTIDE SEQUENCE [LARGE SCALE GENOMIC DNA]</scope>
    <source>
        <strain evidence="3 4">YK-624</strain>
    </source>
</reference>
<evidence type="ECO:0000313" key="3">
    <source>
        <dbReference type="EMBL" id="GJE92088.1"/>
    </source>
</evidence>
<feature type="compositionally biased region" description="Basic residues" evidence="1">
    <location>
        <begin position="710"/>
        <end position="720"/>
    </location>
</feature>
<dbReference type="InterPro" id="IPR011009">
    <property type="entry name" value="Kinase-like_dom_sf"/>
</dbReference>
<gene>
    <name evidence="3" type="ORF">PsYK624_082410</name>
</gene>
<proteinExistence type="predicted"/>
<feature type="compositionally biased region" description="Pro residues" evidence="1">
    <location>
        <begin position="193"/>
        <end position="206"/>
    </location>
</feature>
<dbReference type="InterPro" id="IPR040976">
    <property type="entry name" value="Pkinase_fungal"/>
</dbReference>
<dbReference type="EMBL" id="BPQB01000024">
    <property type="protein sequence ID" value="GJE92088.1"/>
    <property type="molecule type" value="Genomic_DNA"/>
</dbReference>
<evidence type="ECO:0000259" key="2">
    <source>
        <dbReference type="PROSITE" id="PS50011"/>
    </source>
</evidence>
<dbReference type="PROSITE" id="PS50011">
    <property type="entry name" value="PROTEIN_KINASE_DOM"/>
    <property type="match status" value="1"/>
</dbReference>
<sequence>MLSGTALFIGPMAPQDFLASFMDVDDGLGVAPDADFSQVPRGRSVPEMSRQLIEAVERHAVCPSLRLFQTRTRRKPAVVYTAEDGLDFEDLCAPLAARKQPRLRRSQRKKKRELFEYLDFANAVLQVELRVASEDDPFVDPPESPSRRSSFKSCPPESPPSPCSPRQTSRSPKGKPSSSASQNAQPSSSKPRTLPPKPVSPGPPPQLSAQSYDSCEGLTEEGRRFRYSLISHARTQFTCQHRVHFFQLLMFGPYARFVRWDRSGTIVSQRFNYTSDPARLSDFLWRLSRMNDALQGWDTTVKMASRAEAALLKESVQTFLGDMEAGSTKEGTFARKLLGAERTLDDTGIYPVWKIHVVNPDTGSSSDLIVNRPLVAHPSLCGRATRAYIAYDLQQQRLVFTKDSWRDTDHGLQPELDIYRELHAHGVPHVLPALYGGDVASTAGALHETQAQMYYVDDDGLRIIDDVIRRVHHRIAQDIAYPLATVRDERELVQALHDALCAIDAAYSARLLHRDISYKNIMLTADGRGVLNDWDHAGSLDAPAHGIGTWKYMSIKLQENLDREHDILDDLESVFWVLLFAAAERFSAGPPHVDRDLFENSEDGPGPDASASCRRVAIVCNRIHAAPFTSAPLQSLIKECSLTWRKYQIGIDDSSPEYRERPYIRAALESAPKPAFWLEKFAATLVDMPRTEALQSGSGTKRKVSDALKERRRSKRLKAT</sequence>
<dbReference type="AlphaFoldDB" id="A0A9P3G9X5"/>
<feature type="domain" description="Protein kinase" evidence="2">
    <location>
        <begin position="322"/>
        <end position="676"/>
    </location>
</feature>
<dbReference type="PANTHER" id="PTHR38248">
    <property type="entry name" value="FUNK1 6"/>
    <property type="match status" value="1"/>
</dbReference>
<dbReference type="PROSITE" id="PS00109">
    <property type="entry name" value="PROTEIN_KINASE_TYR"/>
    <property type="match status" value="1"/>
</dbReference>
<dbReference type="OrthoDB" id="3265188at2759"/>
<dbReference type="InterPro" id="IPR000719">
    <property type="entry name" value="Prot_kinase_dom"/>
</dbReference>
<feature type="compositionally biased region" description="Low complexity" evidence="1">
    <location>
        <begin position="176"/>
        <end position="189"/>
    </location>
</feature>
<dbReference type="Pfam" id="PF17667">
    <property type="entry name" value="Pkinase_fungal"/>
    <property type="match status" value="1"/>
</dbReference>
<protein>
    <recommendedName>
        <fullName evidence="2">Protein kinase domain-containing protein</fullName>
    </recommendedName>
</protein>